<dbReference type="Gene3D" id="3.60.10.10">
    <property type="entry name" value="Endonuclease/exonuclease/phosphatase"/>
    <property type="match status" value="1"/>
</dbReference>
<dbReference type="Proteomes" id="UP001152795">
    <property type="component" value="Unassembled WGS sequence"/>
</dbReference>
<dbReference type="OrthoDB" id="5953030at2759"/>
<feature type="region of interest" description="Disordered" evidence="1">
    <location>
        <begin position="1"/>
        <end position="26"/>
    </location>
</feature>
<dbReference type="AlphaFoldDB" id="A0A7D9DCV8"/>
<keyword evidence="3" id="KW-1185">Reference proteome</keyword>
<keyword evidence="2" id="KW-0548">Nucleotidyltransferase</keyword>
<evidence type="ECO:0000256" key="1">
    <source>
        <dbReference type="SAM" id="MobiDB-lite"/>
    </source>
</evidence>
<proteinExistence type="predicted"/>
<reference evidence="2" key="1">
    <citation type="submission" date="2020-04" db="EMBL/GenBank/DDBJ databases">
        <authorList>
            <person name="Alioto T."/>
            <person name="Alioto T."/>
            <person name="Gomez Garrido J."/>
        </authorList>
    </citation>
    <scope>NUCLEOTIDE SEQUENCE</scope>
    <source>
        <strain evidence="2">A484AB</strain>
    </source>
</reference>
<feature type="compositionally biased region" description="Polar residues" evidence="1">
    <location>
        <begin position="1"/>
        <end position="11"/>
    </location>
</feature>
<dbReference type="SUPFAM" id="SSF52266">
    <property type="entry name" value="SGNH hydrolase"/>
    <property type="match status" value="1"/>
</dbReference>
<dbReference type="InterPro" id="IPR036514">
    <property type="entry name" value="SGNH_hydro_sf"/>
</dbReference>
<evidence type="ECO:0000313" key="2">
    <source>
        <dbReference type="EMBL" id="CAB3981891.1"/>
    </source>
</evidence>
<organism evidence="2 3">
    <name type="scientific">Paramuricea clavata</name>
    <name type="common">Red gorgonian</name>
    <name type="synonym">Violescent sea-whip</name>
    <dbReference type="NCBI Taxonomy" id="317549"/>
    <lineage>
        <taxon>Eukaryota</taxon>
        <taxon>Metazoa</taxon>
        <taxon>Cnidaria</taxon>
        <taxon>Anthozoa</taxon>
        <taxon>Octocorallia</taxon>
        <taxon>Malacalcyonacea</taxon>
        <taxon>Plexauridae</taxon>
        <taxon>Paramuricea</taxon>
    </lineage>
</organism>
<accession>A0A7D9DCV8</accession>
<feature type="region of interest" description="Disordered" evidence="1">
    <location>
        <begin position="78"/>
        <end position="108"/>
    </location>
</feature>
<evidence type="ECO:0000313" key="3">
    <source>
        <dbReference type="Proteomes" id="UP001152795"/>
    </source>
</evidence>
<dbReference type="InterPro" id="IPR036691">
    <property type="entry name" value="Endo/exonu/phosph_ase_sf"/>
</dbReference>
<dbReference type="Gene3D" id="3.40.50.1110">
    <property type="entry name" value="SGNH hydrolase"/>
    <property type="match status" value="1"/>
</dbReference>
<dbReference type="GO" id="GO:0003964">
    <property type="term" value="F:RNA-directed DNA polymerase activity"/>
    <property type="evidence" value="ECO:0007669"/>
    <property type="project" value="UniProtKB-KW"/>
</dbReference>
<gene>
    <name evidence="2" type="ORF">PACLA_8A021545</name>
</gene>
<comment type="caution">
    <text evidence="2">The sequence shown here is derived from an EMBL/GenBank/DDBJ whole genome shotgun (WGS) entry which is preliminary data.</text>
</comment>
<keyword evidence="2" id="KW-0808">Transferase</keyword>
<protein>
    <submittedName>
        <fullName evidence="2">RNA-directed DNA polymerase from transposon BS</fullName>
    </submittedName>
</protein>
<sequence>MQTVDNINPSTKTKDQGNRWSTVPKTRNKAISSNITSNVNGNATDGVAECTWCQNNFLVLDDLNESCRIIDEMQIKNRIGSDGSNEGKDKPPASKRQQARVQNDKKTERLLGDMSDYIKPVLRQKPDTVILHVGTSSTTNKEACEIVNDIDRLCQEVKEIDPNVEIILSELINREDNAKAKTNVQEPIGKVPTLYSKISDTEPSCSIEKIIQDPFPNASENFQNLEIENENNINFLRSLKGFRVGHINIASLVKHIDELKIYLEKEPFDILSINESRLDETISTDVVSIPGYEMIVKNRNRVGGGVAIYYCSVLNVMNRQDFQRMLKLFVSRSLGQNPNPF</sequence>
<name>A0A7D9DCV8_PARCT</name>
<keyword evidence="2" id="KW-0695">RNA-directed DNA polymerase</keyword>
<dbReference type="EMBL" id="CACRXK020000439">
    <property type="protein sequence ID" value="CAB3981891.1"/>
    <property type="molecule type" value="Genomic_DNA"/>
</dbReference>